<dbReference type="STRING" id="84022.CACET_c12690"/>
<feature type="domain" description="Copper amine oxidase-like N-terminal" evidence="11">
    <location>
        <begin position="33"/>
        <end position="140"/>
    </location>
</feature>
<comment type="similarity">
    <text evidence="3 10">Belongs to the PstS family.</text>
</comment>
<dbReference type="AlphaFoldDB" id="A0A0G3WBC5"/>
<keyword evidence="6 10" id="KW-0592">Phosphate transport</keyword>
<evidence type="ECO:0000256" key="1">
    <source>
        <dbReference type="ARBA" id="ARBA00002841"/>
    </source>
</evidence>
<evidence type="ECO:0000256" key="5">
    <source>
        <dbReference type="ARBA" id="ARBA00022448"/>
    </source>
</evidence>
<dbReference type="InterPro" id="IPR036582">
    <property type="entry name" value="Mao_N_sf"/>
</dbReference>
<dbReference type="EMBL" id="CP009687">
    <property type="protein sequence ID" value="AKL94734.1"/>
    <property type="molecule type" value="Genomic_DNA"/>
</dbReference>
<proteinExistence type="inferred from homology"/>
<evidence type="ECO:0000256" key="4">
    <source>
        <dbReference type="ARBA" id="ARBA00011529"/>
    </source>
</evidence>
<dbReference type="SUPFAM" id="SSF55383">
    <property type="entry name" value="Copper amine oxidase, domain N"/>
    <property type="match status" value="1"/>
</dbReference>
<keyword evidence="10" id="KW-1003">Cell membrane</keyword>
<dbReference type="GO" id="GO:0006817">
    <property type="term" value="P:phosphate ion transport"/>
    <property type="evidence" value="ECO:0007669"/>
    <property type="project" value="UniProtKB-UniRule"/>
</dbReference>
<keyword evidence="5 10" id="KW-0813">Transport</keyword>
<dbReference type="GO" id="GO:0042301">
    <property type="term" value="F:phosphate ion binding"/>
    <property type="evidence" value="ECO:0007669"/>
    <property type="project" value="UniProtKB-UniRule"/>
</dbReference>
<evidence type="ECO:0000256" key="7">
    <source>
        <dbReference type="ARBA" id="ARBA00022729"/>
    </source>
</evidence>
<dbReference type="GO" id="GO:0005886">
    <property type="term" value="C:plasma membrane"/>
    <property type="evidence" value="ECO:0007669"/>
    <property type="project" value="UniProtKB-SubCell"/>
</dbReference>
<feature type="chain" id="PRO_5027146116" description="Phosphate-binding protein" evidence="10">
    <location>
        <begin position="27"/>
        <end position="395"/>
    </location>
</feature>
<keyword evidence="8 10" id="KW-0564">Palmitate</keyword>
<feature type="signal peptide" evidence="10">
    <location>
        <begin position="1"/>
        <end position="26"/>
    </location>
</feature>
<keyword evidence="7 10" id="KW-0732">Signal</keyword>
<comment type="function">
    <text evidence="10">Involved in the system for phosphate transport across the cytoplasmic membrane.</text>
</comment>
<dbReference type="PANTHER" id="PTHR30570">
    <property type="entry name" value="PERIPLASMIC PHOSPHATE BINDING COMPONENT OF PHOSPHATE ABC TRANSPORTER"/>
    <property type="match status" value="1"/>
</dbReference>
<evidence type="ECO:0000259" key="11">
    <source>
        <dbReference type="Pfam" id="PF07833"/>
    </source>
</evidence>
<dbReference type="PANTHER" id="PTHR30570:SF1">
    <property type="entry name" value="PHOSPHATE-BINDING PROTEIN PSTS"/>
    <property type="match status" value="1"/>
</dbReference>
<evidence type="ECO:0000313" key="14">
    <source>
        <dbReference type="Proteomes" id="UP000035704"/>
    </source>
</evidence>
<evidence type="ECO:0000256" key="9">
    <source>
        <dbReference type="ARBA" id="ARBA00023288"/>
    </source>
</evidence>
<name>A0A0G3WBC5_9CLOT</name>
<evidence type="ECO:0000256" key="6">
    <source>
        <dbReference type="ARBA" id="ARBA00022592"/>
    </source>
</evidence>
<dbReference type="Pfam" id="PF07833">
    <property type="entry name" value="Cu_amine_oxidN1"/>
    <property type="match status" value="1"/>
</dbReference>
<dbReference type="InterPro" id="IPR011862">
    <property type="entry name" value="Phos-bd"/>
</dbReference>
<organism evidence="13 14">
    <name type="scientific">Clostridium aceticum</name>
    <dbReference type="NCBI Taxonomy" id="84022"/>
    <lineage>
        <taxon>Bacteria</taxon>
        <taxon>Bacillati</taxon>
        <taxon>Bacillota</taxon>
        <taxon>Clostridia</taxon>
        <taxon>Eubacteriales</taxon>
        <taxon>Clostridiaceae</taxon>
        <taxon>Clostridium</taxon>
    </lineage>
</organism>
<evidence type="ECO:0000256" key="2">
    <source>
        <dbReference type="ARBA" id="ARBA00004193"/>
    </source>
</evidence>
<dbReference type="Proteomes" id="UP000035704">
    <property type="component" value="Chromosome"/>
</dbReference>
<keyword evidence="9 10" id="KW-0449">Lipoprotein</keyword>
<gene>
    <name evidence="13" type="primary">pstS1</name>
    <name evidence="13" type="ORF">CACET_c12690</name>
</gene>
<evidence type="ECO:0000259" key="12">
    <source>
        <dbReference type="Pfam" id="PF12849"/>
    </source>
</evidence>
<dbReference type="InterPro" id="IPR050811">
    <property type="entry name" value="Phosphate_ABC_transporter"/>
</dbReference>
<dbReference type="Gene3D" id="3.40.190.10">
    <property type="entry name" value="Periplasmic binding protein-like II"/>
    <property type="match status" value="2"/>
</dbReference>
<dbReference type="Gene3D" id="3.30.457.10">
    <property type="entry name" value="Copper amine oxidase-like, N-terminal domain"/>
    <property type="match status" value="1"/>
</dbReference>
<dbReference type="NCBIfam" id="TIGR02136">
    <property type="entry name" value="ptsS_2"/>
    <property type="match status" value="1"/>
</dbReference>
<evidence type="ECO:0000256" key="8">
    <source>
        <dbReference type="ARBA" id="ARBA00023139"/>
    </source>
</evidence>
<dbReference type="KEGG" id="cace:CACET_c12690"/>
<dbReference type="PATRIC" id="fig|84022.6.peg.1258"/>
<dbReference type="InterPro" id="IPR012854">
    <property type="entry name" value="Cu_amine_oxidase-like_N"/>
</dbReference>
<evidence type="ECO:0000256" key="10">
    <source>
        <dbReference type="RuleBase" id="RU367119"/>
    </source>
</evidence>
<keyword evidence="14" id="KW-1185">Reference proteome</keyword>
<dbReference type="CDD" id="cd13653">
    <property type="entry name" value="PBP2_phosphate_like_1"/>
    <property type="match status" value="1"/>
</dbReference>
<protein>
    <recommendedName>
        <fullName evidence="10">Phosphate-binding protein</fullName>
    </recommendedName>
</protein>
<dbReference type="SUPFAM" id="SSF53850">
    <property type="entry name" value="Periplasmic binding protein-like II"/>
    <property type="match status" value="1"/>
</dbReference>
<comment type="subcellular location">
    <subcellularLocation>
        <location evidence="2 10">Cell membrane</location>
        <topology evidence="2 10">Lipid-anchor</topology>
    </subcellularLocation>
</comment>
<evidence type="ECO:0000256" key="3">
    <source>
        <dbReference type="ARBA" id="ARBA00008725"/>
    </source>
</evidence>
<comment type="function">
    <text evidence="1">Part of the ABC transporter complex PstSACB involved in phosphate import.</text>
</comment>
<sequence length="395" mass="41897">MNLRKALPILILVLVLIASMTTTAMASQNVRIVIDGSNIKSDVAPVIENGRTLVPAKVIFENLGAKVNWNANKKEVTVTTAATDVSLVIDSKTAKIDGKNVTLDVPARIINGRTFIPLKFIADAVGAKVSWNAGTSTVDIKYFTDMQGTVKIGGSTTLQPISQAAADVLMKKNPGKLSVTVTGGGSGNGVKGGASGEYNIGNVSREIKDAEKTEYRDLQDFQIGSDGIAIIIHKNNSVKNLTKQQVFDIFTGKIKNWSEVGGSNAPIFVQTREAGSGTLGAFVELALDPIQKDQQVVVTATPHSSNPGVKQAVAKEVNAIGFLSFGHIDNSIKTLSIDGVEPTVANALNKKYPIVRPLVVCTKGRPSGATAKLIDFFTSPEGKKIIDKEDFISLP</sequence>
<feature type="domain" description="PBP" evidence="12">
    <location>
        <begin position="147"/>
        <end position="381"/>
    </location>
</feature>
<comment type="subunit">
    <text evidence="4 10">The complex is composed of two ATP-binding proteins (PstB), two transmembrane proteins (PstC and PstA) and a solute-binding protein (PstS).</text>
</comment>
<reference evidence="13 14" key="1">
    <citation type="submission" date="2014-10" db="EMBL/GenBank/DDBJ databases">
        <title>Genome sequence of Clostridium aceticum DSM 1496.</title>
        <authorList>
            <person name="Poehlein A."/>
            <person name="Schiel-Bengelsdorf B."/>
            <person name="Gottschalk G."/>
            <person name="Duerre P."/>
            <person name="Daniel R."/>
        </authorList>
    </citation>
    <scope>NUCLEOTIDE SEQUENCE [LARGE SCALE GENOMIC DNA]</scope>
    <source>
        <strain evidence="13 14">DSM 1496</strain>
    </source>
</reference>
<evidence type="ECO:0000313" key="13">
    <source>
        <dbReference type="EMBL" id="AKL94734.1"/>
    </source>
</evidence>
<accession>A0A0G3WBC5</accession>
<keyword evidence="10" id="KW-0472">Membrane</keyword>
<dbReference type="InterPro" id="IPR024370">
    <property type="entry name" value="PBP_domain"/>
</dbReference>
<dbReference type="Pfam" id="PF12849">
    <property type="entry name" value="PBP_like_2"/>
    <property type="match status" value="1"/>
</dbReference>